<dbReference type="NCBIfam" id="TIGR00643">
    <property type="entry name" value="recG"/>
    <property type="match status" value="1"/>
</dbReference>
<sequence>MADSQKTSLTDSVQFIKGVGPKRAELLKRMGLETAEDCLHLLPSRYEDRSQVRMIAELRAGETATVTGTILDSGILRLGRRKRLFEVVIEDDSGLLRAKWFKFRDAYMAERFAPGLKVVLSGKMTENKYLGTGLEIVHPDIEILQDDEIVKPDSGQIIPIYPSTEGLNQKNLRQIMQNVVDHYIPLIQEFIPEEVLTRNKLPDRRSAFQETHRPPSNQSMRKLEQFRTPGQLRLIFEEFFFLQLSLALKHLNHETKEKGVAFKTRGPLIQRFVKHLPFELTGAQRKVLGNIMDDLEQEHPMNRLLHGDVGSGKTIVALITLLTAIDNGYQGALMAPTELLAEQHFQGLKPFCEKLGVSIDLATSALTNKERNNVLGDLASGKTQLIVGTHSLIQKDVQFRELGLVVIDEQHRFGVLQREALGKKGFQPHVLVMTATPIPRSLAMTLYGDMDVCQLDEMPPGRQPIKTYKFYENRREEAYQKIDAEIKNDRQAYIVCPLIDESEKVDLHTATEVFEDLKRKFPAWKSGLLHGRIKNEERQQMMQEFKKGNLQVLVATTVIEVGIDVPNATTILIEHAERFGLAQLHQLRGRVGRGKYSSQCLLVAHHPITPEAKRRLDAMVKSQNGFLIAEEDLEIRGPGDFMGTRQSGLPLLRVANLVRDAELITPARKEAFALIEQDPDLSQAKHKLLKQALLHYVGDRAGLASIL</sequence>
<dbReference type="GO" id="GO:0006310">
    <property type="term" value="P:DNA recombination"/>
    <property type="evidence" value="ECO:0007669"/>
    <property type="project" value="UniProtKB-UniRule"/>
</dbReference>
<dbReference type="Pfam" id="PF00271">
    <property type="entry name" value="Helicase_C"/>
    <property type="match status" value="1"/>
</dbReference>
<comment type="catalytic activity">
    <reaction evidence="14 15">
        <text>ATP + H2O = ADP + phosphate + H(+)</text>
        <dbReference type="Rhea" id="RHEA:13065"/>
        <dbReference type="ChEBI" id="CHEBI:15377"/>
        <dbReference type="ChEBI" id="CHEBI:15378"/>
        <dbReference type="ChEBI" id="CHEBI:30616"/>
        <dbReference type="ChEBI" id="CHEBI:43474"/>
        <dbReference type="ChEBI" id="CHEBI:456216"/>
        <dbReference type="EC" id="5.6.2.4"/>
    </reaction>
</comment>
<dbReference type="PANTHER" id="PTHR47964:SF1">
    <property type="entry name" value="ATP-DEPENDENT DNA HELICASE HOMOLOG RECG, CHLOROPLASTIC"/>
    <property type="match status" value="1"/>
</dbReference>
<comment type="similarity">
    <text evidence="1 15">Belongs to the helicase family. RecG subfamily.</text>
</comment>
<dbReference type="InterPro" id="IPR045562">
    <property type="entry name" value="RecG_dom3_C"/>
</dbReference>
<organism evidence="18 19">
    <name type="scientific">Candidatus Nitronauta litoralis</name>
    <dbReference type="NCBI Taxonomy" id="2705533"/>
    <lineage>
        <taxon>Bacteria</taxon>
        <taxon>Pseudomonadati</taxon>
        <taxon>Nitrospinota/Tectimicrobiota group</taxon>
        <taxon>Nitrospinota</taxon>
        <taxon>Nitrospinia</taxon>
        <taxon>Nitrospinales</taxon>
        <taxon>Nitrospinaceae</taxon>
        <taxon>Candidatus Nitronauta</taxon>
    </lineage>
</organism>
<keyword evidence="9 15" id="KW-0233">DNA recombination</keyword>
<evidence type="ECO:0000259" key="17">
    <source>
        <dbReference type="PROSITE" id="PS51194"/>
    </source>
</evidence>
<dbReference type="GO" id="GO:0003677">
    <property type="term" value="F:DNA binding"/>
    <property type="evidence" value="ECO:0007669"/>
    <property type="project" value="UniProtKB-KW"/>
</dbReference>
<keyword evidence="6 15" id="KW-0347">Helicase</keyword>
<dbReference type="InterPro" id="IPR047112">
    <property type="entry name" value="RecG/Mfd"/>
</dbReference>
<evidence type="ECO:0000256" key="2">
    <source>
        <dbReference type="ARBA" id="ARBA00017846"/>
    </source>
</evidence>
<evidence type="ECO:0000256" key="8">
    <source>
        <dbReference type="ARBA" id="ARBA00023125"/>
    </source>
</evidence>
<dbReference type="Pfam" id="PF00270">
    <property type="entry name" value="DEAD"/>
    <property type="match status" value="1"/>
</dbReference>
<dbReference type="CDD" id="cd17992">
    <property type="entry name" value="DEXHc_RecG"/>
    <property type="match status" value="1"/>
</dbReference>
<dbReference type="InterPro" id="IPR027417">
    <property type="entry name" value="P-loop_NTPase"/>
</dbReference>
<dbReference type="EMBL" id="CP048685">
    <property type="protein sequence ID" value="QPJ60399.1"/>
    <property type="molecule type" value="Genomic_DNA"/>
</dbReference>
<dbReference type="KEGG" id="nli:G3M70_00225"/>
<accession>A0A7T0BSX0</accession>
<dbReference type="Pfam" id="PF19833">
    <property type="entry name" value="RecG_dom3_C"/>
    <property type="match status" value="1"/>
</dbReference>
<dbReference type="SUPFAM" id="SSF52540">
    <property type="entry name" value="P-loop containing nucleoside triphosphate hydrolases"/>
    <property type="match status" value="2"/>
</dbReference>
<feature type="domain" description="Helicase ATP-binding" evidence="16">
    <location>
        <begin position="294"/>
        <end position="455"/>
    </location>
</feature>
<dbReference type="SUPFAM" id="SSF50249">
    <property type="entry name" value="Nucleic acid-binding proteins"/>
    <property type="match status" value="1"/>
</dbReference>
<name>A0A7T0BSX0_9BACT</name>
<evidence type="ECO:0000256" key="12">
    <source>
        <dbReference type="ARBA" id="ARBA00034617"/>
    </source>
</evidence>
<dbReference type="NCBIfam" id="NF008168">
    <property type="entry name" value="PRK10917.2-2"/>
    <property type="match status" value="1"/>
</dbReference>
<dbReference type="PANTHER" id="PTHR47964">
    <property type="entry name" value="ATP-DEPENDENT DNA HELICASE HOMOLOG RECG, CHLOROPLASTIC"/>
    <property type="match status" value="1"/>
</dbReference>
<dbReference type="GO" id="GO:0006281">
    <property type="term" value="P:DNA repair"/>
    <property type="evidence" value="ECO:0007669"/>
    <property type="project" value="UniProtKB-UniRule"/>
</dbReference>
<gene>
    <name evidence="18" type="primary">recG</name>
    <name evidence="18" type="ORF">G3M70_00225</name>
</gene>
<evidence type="ECO:0000256" key="6">
    <source>
        <dbReference type="ARBA" id="ARBA00022806"/>
    </source>
</evidence>
<keyword evidence="3 15" id="KW-0547">Nucleotide-binding</keyword>
<keyword evidence="11" id="KW-0413">Isomerase</keyword>
<evidence type="ECO:0000256" key="14">
    <source>
        <dbReference type="ARBA" id="ARBA00048988"/>
    </source>
</evidence>
<evidence type="ECO:0000256" key="3">
    <source>
        <dbReference type="ARBA" id="ARBA00022741"/>
    </source>
</evidence>
<dbReference type="Pfam" id="PF17191">
    <property type="entry name" value="RecG_wedge"/>
    <property type="match status" value="1"/>
</dbReference>
<dbReference type="InterPro" id="IPR012340">
    <property type="entry name" value="NA-bd_OB-fold"/>
</dbReference>
<dbReference type="AlphaFoldDB" id="A0A7T0BSX0"/>
<dbReference type="PROSITE" id="PS51194">
    <property type="entry name" value="HELICASE_CTER"/>
    <property type="match status" value="1"/>
</dbReference>
<evidence type="ECO:0000256" key="13">
    <source>
        <dbReference type="ARBA" id="ARBA00034808"/>
    </source>
</evidence>
<evidence type="ECO:0000256" key="7">
    <source>
        <dbReference type="ARBA" id="ARBA00022840"/>
    </source>
</evidence>
<comment type="catalytic activity">
    <reaction evidence="12 15">
        <text>Couples ATP hydrolysis with the unwinding of duplex DNA by translocating in the 3'-5' direction.</text>
        <dbReference type="EC" id="5.6.2.4"/>
    </reaction>
</comment>
<dbReference type="Gene3D" id="2.40.50.140">
    <property type="entry name" value="Nucleic acid-binding proteins"/>
    <property type="match status" value="1"/>
</dbReference>
<evidence type="ECO:0000256" key="9">
    <source>
        <dbReference type="ARBA" id="ARBA00023172"/>
    </source>
</evidence>
<reference evidence="18 19" key="1">
    <citation type="submission" date="2020-02" db="EMBL/GenBank/DDBJ databases">
        <title>Genomic and physiological characterization of two novel Nitrospinaceae genera.</title>
        <authorList>
            <person name="Mueller A.J."/>
            <person name="Jung M.-Y."/>
            <person name="Strachan C.R."/>
            <person name="Herbold C.W."/>
            <person name="Kirkegaard R.H."/>
            <person name="Daims H."/>
        </authorList>
    </citation>
    <scope>NUCLEOTIDE SEQUENCE [LARGE SCALE GENOMIC DNA]</scope>
    <source>
        <strain evidence="18">EB</strain>
    </source>
</reference>
<comment type="function">
    <text evidence="15">Plays a critical role in recombination and DNA repair. Helps process Holliday junction intermediates to mature products by catalyzing branch migration. Has replication fork regression activity, unwinds stalled or blocked replication forks to make a HJ that can be resolved. Has a DNA unwinding activity characteristic of a DNA helicase with 3'-5' polarity.</text>
</comment>
<dbReference type="Proteomes" id="UP000594688">
    <property type="component" value="Chromosome"/>
</dbReference>
<evidence type="ECO:0000313" key="18">
    <source>
        <dbReference type="EMBL" id="QPJ60399.1"/>
    </source>
</evidence>
<dbReference type="InterPro" id="IPR001650">
    <property type="entry name" value="Helicase_C-like"/>
</dbReference>
<dbReference type="EC" id="5.6.2.4" evidence="13 15"/>
<dbReference type="SMART" id="SM00487">
    <property type="entry name" value="DEXDc"/>
    <property type="match status" value="1"/>
</dbReference>
<dbReference type="NCBIfam" id="NF008165">
    <property type="entry name" value="PRK10917.1-3"/>
    <property type="match status" value="1"/>
</dbReference>
<evidence type="ECO:0000256" key="1">
    <source>
        <dbReference type="ARBA" id="ARBA00007504"/>
    </source>
</evidence>
<dbReference type="Gene3D" id="3.40.50.300">
    <property type="entry name" value="P-loop containing nucleotide triphosphate hydrolases"/>
    <property type="match status" value="2"/>
</dbReference>
<evidence type="ECO:0000259" key="16">
    <source>
        <dbReference type="PROSITE" id="PS51192"/>
    </source>
</evidence>
<dbReference type="PROSITE" id="PS51192">
    <property type="entry name" value="HELICASE_ATP_BIND_1"/>
    <property type="match status" value="1"/>
</dbReference>
<keyword evidence="8" id="KW-0238">DNA-binding</keyword>
<dbReference type="InterPro" id="IPR033454">
    <property type="entry name" value="RecG_wedge"/>
</dbReference>
<dbReference type="SMART" id="SM00490">
    <property type="entry name" value="HELICc"/>
    <property type="match status" value="1"/>
</dbReference>
<dbReference type="InterPro" id="IPR011545">
    <property type="entry name" value="DEAD/DEAH_box_helicase_dom"/>
</dbReference>
<evidence type="ECO:0000256" key="15">
    <source>
        <dbReference type="RuleBase" id="RU363016"/>
    </source>
</evidence>
<feature type="domain" description="Helicase C-terminal" evidence="17">
    <location>
        <begin position="466"/>
        <end position="639"/>
    </location>
</feature>
<dbReference type="InterPro" id="IPR014001">
    <property type="entry name" value="Helicase_ATP-bd"/>
</dbReference>
<dbReference type="GO" id="GO:0005524">
    <property type="term" value="F:ATP binding"/>
    <property type="evidence" value="ECO:0007669"/>
    <property type="project" value="UniProtKB-KW"/>
</dbReference>
<proteinExistence type="inferred from homology"/>
<dbReference type="GO" id="GO:0043138">
    <property type="term" value="F:3'-5' DNA helicase activity"/>
    <property type="evidence" value="ECO:0007669"/>
    <property type="project" value="UniProtKB-EC"/>
</dbReference>
<dbReference type="GO" id="GO:0016787">
    <property type="term" value="F:hydrolase activity"/>
    <property type="evidence" value="ECO:0007669"/>
    <property type="project" value="UniProtKB-KW"/>
</dbReference>
<evidence type="ECO:0000256" key="10">
    <source>
        <dbReference type="ARBA" id="ARBA00023204"/>
    </source>
</evidence>
<keyword evidence="7 15" id="KW-0067">ATP-binding</keyword>
<dbReference type="CDD" id="cd04488">
    <property type="entry name" value="RecG_wedge_OBF"/>
    <property type="match status" value="1"/>
</dbReference>
<protein>
    <recommendedName>
        <fullName evidence="2 15">ATP-dependent DNA helicase RecG</fullName>
        <ecNumber evidence="13 15">5.6.2.4</ecNumber>
    </recommendedName>
</protein>
<dbReference type="InterPro" id="IPR004609">
    <property type="entry name" value="ATP-dep_DNA_helicase_RecG"/>
</dbReference>
<keyword evidence="5 15" id="KW-0378">Hydrolase</keyword>
<evidence type="ECO:0000256" key="11">
    <source>
        <dbReference type="ARBA" id="ARBA00023235"/>
    </source>
</evidence>
<keyword evidence="10 15" id="KW-0234">DNA repair</keyword>
<evidence type="ECO:0000256" key="4">
    <source>
        <dbReference type="ARBA" id="ARBA00022763"/>
    </source>
</evidence>
<evidence type="ECO:0000313" key="19">
    <source>
        <dbReference type="Proteomes" id="UP000594688"/>
    </source>
</evidence>
<evidence type="ECO:0000256" key="5">
    <source>
        <dbReference type="ARBA" id="ARBA00022801"/>
    </source>
</evidence>
<keyword evidence="4 15" id="KW-0227">DNA damage</keyword>